<reference evidence="2" key="1">
    <citation type="submission" date="2020-02" db="EMBL/GenBank/DDBJ databases">
        <authorList>
            <person name="Meier V. D."/>
        </authorList>
    </citation>
    <scope>NUCLEOTIDE SEQUENCE</scope>
    <source>
        <strain evidence="2">AVDCRST_MAG35</strain>
    </source>
</reference>
<gene>
    <name evidence="2" type="ORF">AVDCRST_MAG35-1808</name>
</gene>
<proteinExistence type="predicted"/>
<accession>A0A6J4PKG1</accession>
<dbReference type="AlphaFoldDB" id="A0A6J4PKG1"/>
<protein>
    <submittedName>
        <fullName evidence="2">Uncharacterized protein</fullName>
    </submittedName>
</protein>
<evidence type="ECO:0000313" key="2">
    <source>
        <dbReference type="EMBL" id="CAA9417905.1"/>
    </source>
</evidence>
<sequence>EHADHVPERVERGRRGLALRQGPQQRTVDHREHQARRRRRGGRPAAAQHLREQGVELGVV</sequence>
<dbReference type="EMBL" id="CADCUY010000375">
    <property type="protein sequence ID" value="CAA9417905.1"/>
    <property type="molecule type" value="Genomic_DNA"/>
</dbReference>
<feature type="region of interest" description="Disordered" evidence="1">
    <location>
        <begin position="1"/>
        <end position="60"/>
    </location>
</feature>
<name>A0A6J4PKG1_9ACTN</name>
<feature type="non-terminal residue" evidence="2">
    <location>
        <position position="60"/>
    </location>
</feature>
<feature type="compositionally biased region" description="Basic and acidic residues" evidence="1">
    <location>
        <begin position="1"/>
        <end position="14"/>
    </location>
</feature>
<evidence type="ECO:0000256" key="1">
    <source>
        <dbReference type="SAM" id="MobiDB-lite"/>
    </source>
</evidence>
<organism evidence="2">
    <name type="scientific">uncultured Quadrisphaera sp</name>
    <dbReference type="NCBI Taxonomy" id="904978"/>
    <lineage>
        <taxon>Bacteria</taxon>
        <taxon>Bacillati</taxon>
        <taxon>Actinomycetota</taxon>
        <taxon>Actinomycetes</taxon>
        <taxon>Kineosporiales</taxon>
        <taxon>Kineosporiaceae</taxon>
        <taxon>Quadrisphaera</taxon>
        <taxon>environmental samples</taxon>
    </lineage>
</organism>
<feature type="non-terminal residue" evidence="2">
    <location>
        <position position="1"/>
    </location>
</feature>
<feature type="compositionally biased region" description="Basic residues" evidence="1">
    <location>
        <begin position="33"/>
        <end position="42"/>
    </location>
</feature>